<gene>
    <name evidence="1" type="ORF">COT27_02575</name>
</gene>
<proteinExistence type="predicted"/>
<accession>A0A2M6XSC8</accession>
<dbReference type="SUPFAM" id="SSF53335">
    <property type="entry name" value="S-adenosyl-L-methionine-dependent methyltransferases"/>
    <property type="match status" value="1"/>
</dbReference>
<protein>
    <submittedName>
        <fullName evidence="1">Uncharacterized protein</fullName>
    </submittedName>
</protein>
<dbReference type="InterPro" id="IPR029063">
    <property type="entry name" value="SAM-dependent_MTases_sf"/>
</dbReference>
<organism evidence="1 2">
    <name type="scientific">Candidatus Kuenenbacteria bacterium CG08_land_8_20_14_0_20_37_23</name>
    <dbReference type="NCBI Taxonomy" id="1974617"/>
    <lineage>
        <taxon>Bacteria</taxon>
        <taxon>Candidatus Kueneniibacteriota</taxon>
    </lineage>
</organism>
<dbReference type="EMBL" id="PEXX01000044">
    <property type="protein sequence ID" value="PIU10545.1"/>
    <property type="molecule type" value="Genomic_DNA"/>
</dbReference>
<evidence type="ECO:0000313" key="2">
    <source>
        <dbReference type="Proteomes" id="UP000230586"/>
    </source>
</evidence>
<comment type="caution">
    <text evidence="1">The sequence shown here is derived from an EMBL/GenBank/DDBJ whole genome shotgun (WGS) entry which is preliminary data.</text>
</comment>
<evidence type="ECO:0000313" key="1">
    <source>
        <dbReference type="EMBL" id="PIU10545.1"/>
    </source>
</evidence>
<name>A0A2M6XSC8_9BACT</name>
<sequence length="62" mass="7551">MALAVQFFLTINSKTKIRKIFKEIYNQLKPRGNFVFTDLHFYKRGEMDNFFIKNIFLKENNE</sequence>
<dbReference type="Proteomes" id="UP000230586">
    <property type="component" value="Unassembled WGS sequence"/>
</dbReference>
<dbReference type="AlphaFoldDB" id="A0A2M6XSC8"/>
<reference evidence="2" key="1">
    <citation type="submission" date="2017-09" db="EMBL/GenBank/DDBJ databases">
        <title>Depth-based differentiation of microbial function through sediment-hosted aquifers and enrichment of novel symbionts in the deep terrestrial subsurface.</title>
        <authorList>
            <person name="Probst A.J."/>
            <person name="Ladd B."/>
            <person name="Jarett J.K."/>
            <person name="Geller-Mcgrath D.E."/>
            <person name="Sieber C.M.K."/>
            <person name="Emerson J.B."/>
            <person name="Anantharaman K."/>
            <person name="Thomas B.C."/>
            <person name="Malmstrom R."/>
            <person name="Stieglmeier M."/>
            <person name="Klingl A."/>
            <person name="Woyke T."/>
            <person name="Ryan C.M."/>
            <person name="Banfield J.F."/>
        </authorList>
    </citation>
    <scope>NUCLEOTIDE SEQUENCE [LARGE SCALE GENOMIC DNA]</scope>
</reference>